<sequence>MLEIKFVSVLLLSPFVLIGCQNNNNNLNLTEDVTRIEVYAWDSDEFVATINDKEFIDGLVKKLDKANTSSTANMNFQMPDYKLLLRNNAEVKYEIGYYKKVRDLGIKGQYWEFDKIYGVKLKLPID</sequence>
<evidence type="ECO:0000313" key="2">
    <source>
        <dbReference type="Proteomes" id="UP001595989"/>
    </source>
</evidence>
<dbReference type="RefSeq" id="WP_390297276.1">
    <property type="nucleotide sequence ID" value="NZ_JBHSFU010000007.1"/>
</dbReference>
<evidence type="ECO:0008006" key="3">
    <source>
        <dbReference type="Google" id="ProtNLM"/>
    </source>
</evidence>
<gene>
    <name evidence="1" type="ORF">ACFO3D_14175</name>
</gene>
<name>A0ABV9DMM5_9BACI</name>
<keyword evidence="2" id="KW-1185">Reference proteome</keyword>
<organism evidence="1 2">
    <name type="scientific">Virgibacillus kekensis</name>
    <dbReference type="NCBI Taxonomy" id="202261"/>
    <lineage>
        <taxon>Bacteria</taxon>
        <taxon>Bacillati</taxon>
        <taxon>Bacillota</taxon>
        <taxon>Bacilli</taxon>
        <taxon>Bacillales</taxon>
        <taxon>Bacillaceae</taxon>
        <taxon>Virgibacillus</taxon>
    </lineage>
</organism>
<accession>A0ABV9DMM5</accession>
<proteinExistence type="predicted"/>
<evidence type="ECO:0000313" key="1">
    <source>
        <dbReference type="EMBL" id="MFC4559343.1"/>
    </source>
</evidence>
<reference evidence="2" key="1">
    <citation type="journal article" date="2019" name="Int. J. Syst. Evol. Microbiol.">
        <title>The Global Catalogue of Microorganisms (GCM) 10K type strain sequencing project: providing services to taxonomists for standard genome sequencing and annotation.</title>
        <authorList>
            <consortium name="The Broad Institute Genomics Platform"/>
            <consortium name="The Broad Institute Genome Sequencing Center for Infectious Disease"/>
            <person name="Wu L."/>
            <person name="Ma J."/>
        </authorList>
    </citation>
    <scope>NUCLEOTIDE SEQUENCE [LARGE SCALE GENOMIC DNA]</scope>
    <source>
        <strain evidence="2">CGMCC 4.7426</strain>
    </source>
</reference>
<dbReference type="EMBL" id="JBHSFU010000007">
    <property type="protein sequence ID" value="MFC4559343.1"/>
    <property type="molecule type" value="Genomic_DNA"/>
</dbReference>
<dbReference type="Proteomes" id="UP001595989">
    <property type="component" value="Unassembled WGS sequence"/>
</dbReference>
<dbReference type="PROSITE" id="PS51257">
    <property type="entry name" value="PROKAR_LIPOPROTEIN"/>
    <property type="match status" value="1"/>
</dbReference>
<protein>
    <recommendedName>
        <fullName evidence="3">DUF4830 domain-containing protein</fullName>
    </recommendedName>
</protein>
<comment type="caution">
    <text evidence="1">The sequence shown here is derived from an EMBL/GenBank/DDBJ whole genome shotgun (WGS) entry which is preliminary data.</text>
</comment>